<dbReference type="RefSeq" id="WP_100112472.1">
    <property type="nucleotide sequence ID" value="NZ_CP023976.1"/>
</dbReference>
<dbReference type="PIRSF" id="PIRSF017393">
    <property type="entry name" value="MTase_SAV2177"/>
    <property type="match status" value="1"/>
</dbReference>
<dbReference type="InterPro" id="IPR006764">
    <property type="entry name" value="SAM_dep_MeTrfase_SAV2177_type"/>
</dbReference>
<dbReference type="AlphaFoldDB" id="A0A291W4R3"/>
<accession>A0A291W4R3</accession>
<reference evidence="1 2" key="1">
    <citation type="submission" date="2017-10" db="EMBL/GenBank/DDBJ databases">
        <title>Streptomyces alboflavus Genome sequencing and assembly.</title>
        <authorList>
            <person name="Wang Y."/>
            <person name="Du B."/>
            <person name="Ding Y."/>
            <person name="Liu H."/>
            <person name="Hou Q."/>
            <person name="Liu K."/>
            <person name="Wang C."/>
            <person name="Yao L."/>
        </authorList>
    </citation>
    <scope>NUCLEOTIDE SEQUENCE [LARGE SCALE GENOMIC DNA]</scope>
    <source>
        <strain evidence="1 2">MDJK44</strain>
        <plasmid evidence="2">Plasmid pmdjk44.1</plasmid>
    </source>
</reference>
<dbReference type="Gene3D" id="3.40.50.150">
    <property type="entry name" value="Vaccinia Virus protein VP39"/>
    <property type="match status" value="1"/>
</dbReference>
<organism evidence="1 2">
    <name type="scientific">Streptomyces alboflavus</name>
    <dbReference type="NCBI Taxonomy" id="67267"/>
    <lineage>
        <taxon>Bacteria</taxon>
        <taxon>Bacillati</taxon>
        <taxon>Actinomycetota</taxon>
        <taxon>Actinomycetes</taxon>
        <taxon>Kitasatosporales</taxon>
        <taxon>Streptomycetaceae</taxon>
        <taxon>Streptomyces</taxon>
    </lineage>
</organism>
<dbReference type="Pfam" id="PF04672">
    <property type="entry name" value="Methyltransf_19"/>
    <property type="match status" value="1"/>
</dbReference>
<keyword evidence="2" id="KW-1185">Reference proteome</keyword>
<sequence length="261" mass="28900">MTSRPIDTSRPHSARMYDYYLGGKDSYPVDEEAAKRVISMVPEIRTVARANRSFMHRASLLLAQRGISQFLDIGTGIPTPPNLHQVVQGVNPSAKVVYVDNDPVVLRHAEALLRSTKEGQTRYVEADVRDPKEIIQGAKEILDFNEPIALSLVALLHFVPDEDNPDSIVNELLESIAPGSYIVLSHVTGDFDPAGWKKAVDLYRQSGVPAQVRSRREVSRFFTGLDLVEPGVQVVTQWHPDSDEVLSGDQVSLYVGVAQKT</sequence>
<dbReference type="SUPFAM" id="SSF53335">
    <property type="entry name" value="S-adenosyl-L-methionine-dependent methyltransferases"/>
    <property type="match status" value="1"/>
</dbReference>
<dbReference type="OrthoDB" id="4134439at2"/>
<evidence type="ECO:0008006" key="3">
    <source>
        <dbReference type="Google" id="ProtNLM"/>
    </source>
</evidence>
<dbReference type="Proteomes" id="UP000195880">
    <property type="component" value="Plasmid pMDJK44.1"/>
</dbReference>
<dbReference type="KEGG" id="salf:SMD44_p10147"/>
<evidence type="ECO:0000313" key="2">
    <source>
        <dbReference type="Proteomes" id="UP000195880"/>
    </source>
</evidence>
<geneLocation type="plasmid" evidence="2">
    <name>pmdjk44.1</name>
</geneLocation>
<evidence type="ECO:0000313" key="1">
    <source>
        <dbReference type="EMBL" id="ATM24646.1"/>
    </source>
</evidence>
<protein>
    <recommendedName>
        <fullName evidence="3">Methyltransferase</fullName>
    </recommendedName>
</protein>
<proteinExistence type="predicted"/>
<dbReference type="InterPro" id="IPR029063">
    <property type="entry name" value="SAM-dependent_MTases_sf"/>
</dbReference>
<dbReference type="EMBL" id="CP023976">
    <property type="protein sequence ID" value="ATM24646.1"/>
    <property type="molecule type" value="Genomic_DNA"/>
</dbReference>
<keyword evidence="1" id="KW-0614">Plasmid</keyword>
<gene>
    <name evidence="1" type="ORF">SMD44_p10147</name>
</gene>
<dbReference type="CDD" id="cd02440">
    <property type="entry name" value="AdoMet_MTases"/>
    <property type="match status" value="1"/>
</dbReference>
<name>A0A291W4R3_9ACTN</name>